<keyword evidence="3" id="KW-0648">Protein biosynthesis</keyword>
<comment type="similarity">
    <text evidence="1">Belongs to the eukaryotic initiation factor 4G family.</text>
</comment>
<keyword evidence="2" id="KW-0396">Initiation factor</keyword>
<protein>
    <recommendedName>
        <fullName evidence="5">MIF4G domain-containing protein</fullName>
    </recommendedName>
</protein>
<dbReference type="GO" id="GO:0003743">
    <property type="term" value="F:translation initiation factor activity"/>
    <property type="evidence" value="ECO:0007669"/>
    <property type="project" value="UniProtKB-KW"/>
</dbReference>
<dbReference type="InterPro" id="IPR016024">
    <property type="entry name" value="ARM-type_fold"/>
</dbReference>
<dbReference type="SUPFAM" id="SSF48371">
    <property type="entry name" value="ARM repeat"/>
    <property type="match status" value="1"/>
</dbReference>
<name>A0AA36J540_9DINO</name>
<dbReference type="Pfam" id="PF02854">
    <property type="entry name" value="MIF4G"/>
    <property type="match status" value="1"/>
</dbReference>
<gene>
    <name evidence="6" type="ORF">EVOR1521_LOCUS22422</name>
</gene>
<organism evidence="6 7">
    <name type="scientific">Effrenium voratum</name>
    <dbReference type="NCBI Taxonomy" id="2562239"/>
    <lineage>
        <taxon>Eukaryota</taxon>
        <taxon>Sar</taxon>
        <taxon>Alveolata</taxon>
        <taxon>Dinophyceae</taxon>
        <taxon>Suessiales</taxon>
        <taxon>Symbiodiniaceae</taxon>
        <taxon>Effrenium</taxon>
    </lineage>
</organism>
<dbReference type="GO" id="GO:0003729">
    <property type="term" value="F:mRNA binding"/>
    <property type="evidence" value="ECO:0007669"/>
    <property type="project" value="TreeGrafter"/>
</dbReference>
<reference evidence="6" key="1">
    <citation type="submission" date="2023-08" db="EMBL/GenBank/DDBJ databases">
        <authorList>
            <person name="Chen Y."/>
            <person name="Shah S."/>
            <person name="Dougan E. K."/>
            <person name="Thang M."/>
            <person name="Chan C."/>
        </authorList>
    </citation>
    <scope>NUCLEOTIDE SEQUENCE</scope>
</reference>
<dbReference type="PANTHER" id="PTHR23253">
    <property type="entry name" value="EUKARYOTIC TRANSLATION INITIATION FACTOR 4 GAMMA"/>
    <property type="match status" value="1"/>
</dbReference>
<evidence type="ECO:0000256" key="2">
    <source>
        <dbReference type="ARBA" id="ARBA00022540"/>
    </source>
</evidence>
<evidence type="ECO:0000256" key="3">
    <source>
        <dbReference type="ARBA" id="ARBA00022917"/>
    </source>
</evidence>
<evidence type="ECO:0000256" key="4">
    <source>
        <dbReference type="SAM" id="MobiDB-lite"/>
    </source>
</evidence>
<proteinExistence type="inferred from homology"/>
<evidence type="ECO:0000256" key="1">
    <source>
        <dbReference type="ARBA" id="ARBA00005775"/>
    </source>
</evidence>
<sequence length="500" mass="56619">MTVAEISVAGIRRKVKQEVLRSLPLLPLQENDKDAAAQVMERRAKLMKRWKADHSTFSILHLDVCKRENAPSAARTTEEVLIMPRKAPKREVSKCSDVSTVAISEEKAEDMMSTPSTPSSEQAPDLPETNFLEVRRKLLSYRNSIPQDERPDYVVEVVSLPATQAAIKRDEGFMRQQSEPVPSKSFAGTMRRQVSAQVERPRRAAPVQLTPSANAWKPKKESNPQEELKRQVQGLLNKICPENVASIIEKIAAIKVEEITQLEAIIELMFKKAITEPHYCETYADMVFSLKAVYPSFPAPDGGKPVTFKGLVLNICQSEFEQLLTSGDVTEEEKAKLDHEEIDFLRKKRKDRMRANMKFIGHLFLRQLLSAKVIGSVICELVLCEQVEDLPEEHALECACELLLAIGYTMENMAAGQTALTSVCGRLKDLMKRKREDGKAAYCKRVQFMIQDVLDTRAAGWQKKVFKAAAKTKEEIRLEQEKKRSRIGQRERTLRLPAAW</sequence>
<dbReference type="GO" id="GO:0016281">
    <property type="term" value="C:eukaryotic translation initiation factor 4F complex"/>
    <property type="evidence" value="ECO:0007669"/>
    <property type="project" value="TreeGrafter"/>
</dbReference>
<feature type="domain" description="MIF4G" evidence="5">
    <location>
        <begin position="229"/>
        <end position="460"/>
    </location>
</feature>
<dbReference type="SMART" id="SM00543">
    <property type="entry name" value="MIF4G"/>
    <property type="match status" value="1"/>
</dbReference>
<dbReference type="EMBL" id="CAUJNA010003308">
    <property type="protein sequence ID" value="CAJ1398694.1"/>
    <property type="molecule type" value="Genomic_DNA"/>
</dbReference>
<comment type="caution">
    <text evidence="6">The sequence shown here is derived from an EMBL/GenBank/DDBJ whole genome shotgun (WGS) entry which is preliminary data.</text>
</comment>
<dbReference type="Gene3D" id="1.25.40.180">
    <property type="match status" value="1"/>
</dbReference>
<dbReference type="Proteomes" id="UP001178507">
    <property type="component" value="Unassembled WGS sequence"/>
</dbReference>
<evidence type="ECO:0000313" key="6">
    <source>
        <dbReference type="EMBL" id="CAJ1398694.1"/>
    </source>
</evidence>
<feature type="compositionally biased region" description="Basic and acidic residues" evidence="4">
    <location>
        <begin position="218"/>
        <end position="227"/>
    </location>
</feature>
<dbReference type="InterPro" id="IPR003890">
    <property type="entry name" value="MIF4G-like_typ-3"/>
</dbReference>
<feature type="region of interest" description="Disordered" evidence="4">
    <location>
        <begin position="197"/>
        <end position="227"/>
    </location>
</feature>
<accession>A0AA36J540</accession>
<evidence type="ECO:0000313" key="7">
    <source>
        <dbReference type="Proteomes" id="UP001178507"/>
    </source>
</evidence>
<dbReference type="AlphaFoldDB" id="A0AA36J540"/>
<evidence type="ECO:0000259" key="5">
    <source>
        <dbReference type="SMART" id="SM00543"/>
    </source>
</evidence>
<keyword evidence="7" id="KW-1185">Reference proteome</keyword>
<dbReference type="PANTHER" id="PTHR23253:SF9">
    <property type="entry name" value="EUKARYOTIC TRANSLATION INITIATION FACTOR 4 GAMMA 2"/>
    <property type="match status" value="1"/>
</dbReference>